<dbReference type="SUPFAM" id="SSF52317">
    <property type="entry name" value="Class I glutamine amidotransferase-like"/>
    <property type="match status" value="1"/>
</dbReference>
<comment type="cofactor">
    <cofactor evidence="1">
        <name>Mg(2+)</name>
        <dbReference type="ChEBI" id="CHEBI:18420"/>
    </cofactor>
</comment>
<dbReference type="NCBIfam" id="NF002204">
    <property type="entry name" value="PRK01077.1"/>
    <property type="match status" value="1"/>
</dbReference>
<dbReference type="EMBL" id="NVSR01000118">
    <property type="protein sequence ID" value="PCI24930.1"/>
    <property type="molecule type" value="Genomic_DNA"/>
</dbReference>
<keyword evidence="2" id="KW-0436">Ligase</keyword>
<evidence type="ECO:0000313" key="10">
    <source>
        <dbReference type="Proteomes" id="UP000218113"/>
    </source>
</evidence>
<dbReference type="Gene3D" id="3.40.50.880">
    <property type="match status" value="1"/>
</dbReference>
<evidence type="ECO:0000256" key="3">
    <source>
        <dbReference type="ARBA" id="ARBA00022741"/>
    </source>
</evidence>
<keyword evidence="4" id="KW-0067">ATP-binding</keyword>
<evidence type="ECO:0000259" key="7">
    <source>
        <dbReference type="Pfam" id="PF01656"/>
    </source>
</evidence>
<dbReference type="Gene3D" id="3.40.50.300">
    <property type="entry name" value="P-loop containing nucleotide triphosphate hydrolases"/>
    <property type="match status" value="2"/>
</dbReference>
<evidence type="ECO:0000313" key="9">
    <source>
        <dbReference type="EMBL" id="PCI24930.1"/>
    </source>
</evidence>
<evidence type="ECO:0000256" key="4">
    <source>
        <dbReference type="ARBA" id="ARBA00022840"/>
    </source>
</evidence>
<dbReference type="GO" id="GO:0005524">
    <property type="term" value="F:ATP binding"/>
    <property type="evidence" value="ECO:0007669"/>
    <property type="project" value="UniProtKB-KW"/>
</dbReference>
<evidence type="ECO:0000256" key="6">
    <source>
        <dbReference type="ARBA" id="ARBA00022962"/>
    </source>
</evidence>
<evidence type="ECO:0000256" key="2">
    <source>
        <dbReference type="ARBA" id="ARBA00022598"/>
    </source>
</evidence>
<dbReference type="PANTHER" id="PTHR43873">
    <property type="entry name" value="COBYRINATE A,C-DIAMIDE SYNTHASE"/>
    <property type="match status" value="1"/>
</dbReference>
<feature type="domain" description="CobQ/CobB/MinD/ParA nucleotide binding" evidence="7">
    <location>
        <begin position="4"/>
        <end position="182"/>
    </location>
</feature>
<evidence type="ECO:0000256" key="1">
    <source>
        <dbReference type="ARBA" id="ARBA00001946"/>
    </source>
</evidence>
<dbReference type="InterPro" id="IPR029062">
    <property type="entry name" value="Class_I_gatase-like"/>
</dbReference>
<organism evidence="9 10">
    <name type="scientific">SAR324 cluster bacterium</name>
    <dbReference type="NCBI Taxonomy" id="2024889"/>
    <lineage>
        <taxon>Bacteria</taxon>
        <taxon>Deltaproteobacteria</taxon>
        <taxon>SAR324 cluster</taxon>
    </lineage>
</organism>
<dbReference type="NCBIfam" id="TIGR00379">
    <property type="entry name" value="cobB"/>
    <property type="match status" value="1"/>
</dbReference>
<dbReference type="CDD" id="cd03130">
    <property type="entry name" value="GATase1_CobB"/>
    <property type="match status" value="1"/>
</dbReference>
<sequence length="440" mass="49679">MKSIMIAAPASGNGKTTLTLGILRALKNRGLDVCAYKTGPDYIDRAFLETASGKPAGNLDMHLQGREGMYQSLSLSNSEYGVIEGVMGYFDGIYNTWQNSSYHISRLLDIPTLLVYSPKGEMFSAIPKIQGMCDFEGSTISMVVFNQVTEHYYQLLKEAVEEHTNLKVLGYIPKTEAFSLKSRHLGLIQEQEIENLDQTIDHIAQIVEEQLDLNSLIEAMRPVTLPKAIEAPRFPHYGIRVAIAKDRAFSFYYKENLEMLEACCEVSYFSPLSDEKIPDCDLLYLGGGYPEVYRQRLSQNTAMLESIRAFVEDDGYVFAECGGFMFLTDFIEEDAMVGIFPGKSSLTKRLQRFGYIDLKLKEHCLLGEKGDSLTAHEFHKSISDVKGKSLFQIQKTMGEKSWECGFQYKNVLAGYPHIHFLGNQKAFQHMLFTVQQATHK</sequence>
<dbReference type="AlphaFoldDB" id="A0A2A4SUB1"/>
<keyword evidence="5" id="KW-0460">Magnesium</keyword>
<dbReference type="InterPro" id="IPR027417">
    <property type="entry name" value="P-loop_NTPase"/>
</dbReference>
<dbReference type="Pfam" id="PF07685">
    <property type="entry name" value="GATase_3"/>
    <property type="match status" value="1"/>
</dbReference>
<proteinExistence type="predicted"/>
<protein>
    <submittedName>
        <fullName evidence="9">Cobyrinic acid a,c-diamide synthase</fullName>
    </submittedName>
</protein>
<dbReference type="PROSITE" id="PS51274">
    <property type="entry name" value="GATASE_COBBQ"/>
    <property type="match status" value="1"/>
</dbReference>
<reference evidence="10" key="1">
    <citation type="submission" date="2017-08" db="EMBL/GenBank/DDBJ databases">
        <title>A dynamic microbial community with high functional redundancy inhabits the cold, oxic subseafloor aquifer.</title>
        <authorList>
            <person name="Tully B.J."/>
            <person name="Wheat C.G."/>
            <person name="Glazer B.T."/>
            <person name="Huber J.A."/>
        </authorList>
    </citation>
    <scope>NUCLEOTIDE SEQUENCE [LARGE SCALE GENOMIC DNA]</scope>
</reference>
<dbReference type="InterPro" id="IPR002586">
    <property type="entry name" value="CobQ/CobB/MinD/ParA_Nub-bd_dom"/>
</dbReference>
<dbReference type="InterPro" id="IPR004484">
    <property type="entry name" value="CbiA/CobB_synth"/>
</dbReference>
<dbReference type="PANTHER" id="PTHR43873:SF1">
    <property type="entry name" value="COBYRINATE A,C-DIAMIDE SYNTHASE"/>
    <property type="match status" value="1"/>
</dbReference>
<dbReference type="InterPro" id="IPR011698">
    <property type="entry name" value="GATase_3"/>
</dbReference>
<gene>
    <name evidence="9" type="ORF">COB67_11255</name>
</gene>
<dbReference type="Proteomes" id="UP000218113">
    <property type="component" value="Unassembled WGS sequence"/>
</dbReference>
<accession>A0A2A4SUB1</accession>
<name>A0A2A4SUB1_9DELT</name>
<dbReference type="Pfam" id="PF01656">
    <property type="entry name" value="CbiA"/>
    <property type="match status" value="1"/>
</dbReference>
<evidence type="ECO:0000256" key="5">
    <source>
        <dbReference type="ARBA" id="ARBA00022842"/>
    </source>
</evidence>
<comment type="caution">
    <text evidence="9">The sequence shown here is derived from an EMBL/GenBank/DDBJ whole genome shotgun (WGS) entry which is preliminary data.</text>
</comment>
<dbReference type="GO" id="GO:0042242">
    <property type="term" value="F:cobyrinic acid a,c-diamide synthase activity"/>
    <property type="evidence" value="ECO:0007669"/>
    <property type="project" value="InterPro"/>
</dbReference>
<dbReference type="SUPFAM" id="SSF52540">
    <property type="entry name" value="P-loop containing nucleoside triphosphate hydrolases"/>
    <property type="match status" value="1"/>
</dbReference>
<keyword evidence="6" id="KW-0315">Glutamine amidotransferase</keyword>
<keyword evidence="3" id="KW-0547">Nucleotide-binding</keyword>
<evidence type="ECO:0000259" key="8">
    <source>
        <dbReference type="Pfam" id="PF07685"/>
    </source>
</evidence>
<feature type="domain" description="CobB/CobQ-like glutamine amidotransferase" evidence="8">
    <location>
        <begin position="240"/>
        <end position="423"/>
    </location>
</feature>